<dbReference type="Proteomes" id="UP000623509">
    <property type="component" value="Unassembled WGS sequence"/>
</dbReference>
<evidence type="ECO:0000256" key="1">
    <source>
        <dbReference type="SAM" id="Phobius"/>
    </source>
</evidence>
<keyword evidence="1" id="KW-0472">Membrane</keyword>
<accession>A0A272ETF3</accession>
<dbReference type="EMBL" id="MDUX01000022">
    <property type="protein sequence ID" value="KAF7599362.1"/>
    <property type="molecule type" value="Genomic_DNA"/>
</dbReference>
<gene>
    <name evidence="2" type="ORF">BGI27_08345</name>
    <name evidence="3" type="ORF">CGU29_07995</name>
</gene>
<dbReference type="Proteomes" id="UP000216107">
    <property type="component" value="Unassembled WGS sequence"/>
</dbReference>
<keyword evidence="1" id="KW-1133">Transmembrane helix</keyword>
<dbReference type="OrthoDB" id="8579121at2"/>
<dbReference type="CDD" id="cd12914">
    <property type="entry name" value="PDC1_DGC_like"/>
    <property type="match status" value="1"/>
</dbReference>
<protein>
    <recommendedName>
        <fullName evidence="6">Cache domain-containing protein</fullName>
    </recommendedName>
</protein>
<feature type="transmembrane region" description="Helical" evidence="1">
    <location>
        <begin position="295"/>
        <end position="318"/>
    </location>
</feature>
<evidence type="ECO:0000313" key="5">
    <source>
        <dbReference type="Proteomes" id="UP000623509"/>
    </source>
</evidence>
<evidence type="ECO:0000313" key="3">
    <source>
        <dbReference type="EMBL" id="PAS93371.1"/>
    </source>
</evidence>
<evidence type="ECO:0000313" key="4">
    <source>
        <dbReference type="Proteomes" id="UP000216107"/>
    </source>
</evidence>
<dbReference type="AlphaFoldDB" id="A0A272ETF3"/>
<keyword evidence="1" id="KW-0812">Transmembrane</keyword>
<dbReference type="EMBL" id="NMRN01000018">
    <property type="protein sequence ID" value="PAS93371.1"/>
    <property type="molecule type" value="Genomic_DNA"/>
</dbReference>
<organism evidence="3 4">
    <name type="scientific">Candidatus Dactylopiibacterium carminicum</name>
    <dbReference type="NCBI Taxonomy" id="857335"/>
    <lineage>
        <taxon>Bacteria</taxon>
        <taxon>Pseudomonadati</taxon>
        <taxon>Pseudomonadota</taxon>
        <taxon>Betaproteobacteria</taxon>
        <taxon>Rhodocyclales</taxon>
        <taxon>Rhodocyclaceae</taxon>
        <taxon>Candidatus Dactylopiibacterium</taxon>
    </lineage>
</organism>
<comment type="caution">
    <text evidence="3">The sequence shown here is derived from an EMBL/GenBank/DDBJ whole genome shotgun (WGS) entry which is preliminary data.</text>
</comment>
<dbReference type="Gene3D" id="3.30.450.20">
    <property type="entry name" value="PAS domain"/>
    <property type="match status" value="3"/>
</dbReference>
<dbReference type="CDD" id="cd12915">
    <property type="entry name" value="PDC2_DGC_like"/>
    <property type="match status" value="1"/>
</dbReference>
<evidence type="ECO:0000313" key="2">
    <source>
        <dbReference type="EMBL" id="KAF7599362.1"/>
    </source>
</evidence>
<reference evidence="3 4" key="2">
    <citation type="submission" date="2017-07" db="EMBL/GenBank/DDBJ databases">
        <title>Candidatus Dactylopiibacterium carminicum, a nitrogen-fixing symbiont of the cochineal insect Dactylopius coccus and Dactylopius opuntiae (Hemiptera: Coccoidea: Dactylopiidae).</title>
        <authorList>
            <person name="Vera A."/>
        </authorList>
    </citation>
    <scope>NUCLEOTIDE SEQUENCE [LARGE SCALE GENOMIC DNA]</scope>
    <source>
        <strain evidence="3 4">NFDCM</strain>
    </source>
</reference>
<reference evidence="2 5" key="1">
    <citation type="submission" date="2016-08" db="EMBL/GenBank/DDBJ databases">
        <title>Candidatus Dactylopiibacterium carminicum genome sequence.</title>
        <authorList>
            <person name="Ramirez-Puebla S.T."/>
            <person name="Ormeno-Orrillo E."/>
            <person name="Vera-Ponce De Leon A."/>
            <person name="Luis L."/>
            <person name="Sanchez-Flores A."/>
            <person name="Monica R."/>
            <person name="Martinez-Romero E."/>
        </authorList>
    </citation>
    <scope>NUCLEOTIDE SEQUENCE [LARGE SCALE GENOMIC DNA]</scope>
    <source>
        <strain evidence="2">END1</strain>
    </source>
</reference>
<sequence>MITNARRNLRLWAILTALAVNTFGIALVAAGLYILYGIEIHKGQVQTQNLAYALEQNVSRQVERIDFYLNTLVGELGDLSGSGHLTTTNVQKRIAQTKAILEETDGWIVTDRHGTVIQHQGATTLEASVSVADRDYFLALSAGSADFLFVSAPVFSRITGTQVLIFARAYRDGQRQFAGVVLAALPLAHLTKMLSGFSIGRNGSLTLRDSRLGIIARHTETGGAEAAPPGDTRVSETLRQHLRNGEKAATYIATSPLDNVTRINSYQVLDNAPMLAFASLSKDEVLEGWKQLCRMAALLLGCFLLITNVSAAFLYRYWRLQRLYVQKQRESNTRLSQSLQQLRERDNALAAAQKAGGIGTYSLDIAGDRWTASRQLDAMFGIPESYPHTLEGWYSRPTGNKCWTTSGIARSPGASSSIANTGSSGMTINGSSGCMAWASWSWMKQAIPSG</sequence>
<proteinExistence type="predicted"/>
<name>A0A272ETF3_9RHOO</name>
<feature type="transmembrane region" description="Helical" evidence="1">
    <location>
        <begin position="12"/>
        <end position="36"/>
    </location>
</feature>
<keyword evidence="5" id="KW-1185">Reference proteome</keyword>
<evidence type="ECO:0008006" key="6">
    <source>
        <dbReference type="Google" id="ProtNLM"/>
    </source>
</evidence>